<dbReference type="GeneID" id="91110493"/>
<accession>A0AAU8CCV3</accession>
<organism evidence="2">
    <name type="scientific">Halobacterium sp. NMX12-1</name>
    <dbReference type="NCBI Taxonomy" id="3166650"/>
    <lineage>
        <taxon>Archaea</taxon>
        <taxon>Methanobacteriati</taxon>
        <taxon>Methanobacteriota</taxon>
        <taxon>Stenosarchaea group</taxon>
        <taxon>Halobacteria</taxon>
        <taxon>Halobacteriales</taxon>
        <taxon>Halobacteriaceae</taxon>
        <taxon>Halobacterium</taxon>
    </lineage>
</organism>
<proteinExistence type="predicted"/>
<dbReference type="AlphaFoldDB" id="A0AAU8CCV3"/>
<evidence type="ECO:0000313" key="2">
    <source>
        <dbReference type="EMBL" id="XCF16543.1"/>
    </source>
</evidence>
<name>A0AAU8CCV3_9EURY</name>
<protein>
    <submittedName>
        <fullName evidence="2">DUF6149 family protein</fullName>
    </submittedName>
</protein>
<dbReference type="RefSeq" id="WP_353634351.1">
    <property type="nucleotide sequence ID" value="NZ_CP159204.1"/>
</dbReference>
<feature type="region of interest" description="Disordered" evidence="1">
    <location>
        <begin position="132"/>
        <end position="190"/>
    </location>
</feature>
<sequence length="190" mass="21327">MKLHQNAKHFASRKALELPGVRSVAKKGLVDLHVRIFSGKADEAHREQRRAHLEDFFDATMDMYLAALQAGYTEAEARETTHIVANFDFYNHGWAEMLEFPPSELTDHYERYEAFFDAHGISVDDPLGEFRPADGVADAPATPERLDEADFEHAEGGYADDVYVETEDGEVQRGDVEEPEDVDPSKSPGT</sequence>
<dbReference type="Pfam" id="PF19646">
    <property type="entry name" value="DUF6149"/>
    <property type="match status" value="1"/>
</dbReference>
<gene>
    <name evidence="2" type="ORF">ABSL23_15055</name>
</gene>
<evidence type="ECO:0000256" key="1">
    <source>
        <dbReference type="SAM" id="MobiDB-lite"/>
    </source>
</evidence>
<dbReference type="KEGG" id="hanx:ABSL23_15055"/>
<reference evidence="2" key="1">
    <citation type="submission" date="2024-06" db="EMBL/GenBank/DDBJ databases">
        <title>Genome Sequence of an extremely halophilic archaeon isolated from Permian era halite, Salado Formation, Carlsbad, New Mexico: Halobacterium sp. strain NMX12-1.</title>
        <authorList>
            <person name="Sotoa L."/>
            <person name="DasSarma P."/>
            <person name="Anton B.P."/>
            <person name="Vincze T."/>
            <person name="Verma I."/>
            <person name="Eralp B."/>
            <person name="Powers D.W."/>
            <person name="Dozier B.L."/>
            <person name="Roberts R.J."/>
            <person name="DasSarma S."/>
        </authorList>
    </citation>
    <scope>NUCLEOTIDE SEQUENCE</scope>
    <source>
        <strain evidence="2">NMX12-1</strain>
    </source>
</reference>
<dbReference type="EMBL" id="CP159204">
    <property type="protein sequence ID" value="XCF16543.1"/>
    <property type="molecule type" value="Genomic_DNA"/>
</dbReference>
<feature type="compositionally biased region" description="Basic and acidic residues" evidence="1">
    <location>
        <begin position="144"/>
        <end position="155"/>
    </location>
</feature>
<dbReference type="InterPro" id="IPR046147">
    <property type="entry name" value="DUF6149"/>
</dbReference>